<evidence type="ECO:0000313" key="1">
    <source>
        <dbReference type="EMBL" id="OBY65297.1"/>
    </source>
</evidence>
<dbReference type="AlphaFoldDB" id="A0A1B8U0C5"/>
<dbReference type="KEGG" id="prn:BW723_12425"/>
<reference evidence="2" key="1">
    <citation type="submission" date="2016-02" db="EMBL/GenBank/DDBJ databases">
        <title>Paenibacillus sp. LPB0068, isolated from Crassostrea gigas.</title>
        <authorList>
            <person name="Shin S.-K."/>
            <person name="Yi H."/>
        </authorList>
    </citation>
    <scope>NUCLEOTIDE SEQUENCE [LARGE SCALE GENOMIC DNA]</scope>
    <source>
        <strain evidence="2">KCTC 23969</strain>
    </source>
</reference>
<dbReference type="EMBL" id="LSFL01000031">
    <property type="protein sequence ID" value="OBY65297.1"/>
    <property type="molecule type" value="Genomic_DNA"/>
</dbReference>
<dbReference type="Proteomes" id="UP000092612">
    <property type="component" value="Unassembled WGS sequence"/>
</dbReference>
<keyword evidence="2" id="KW-1185">Reference proteome</keyword>
<accession>A0A1B8U0C5</accession>
<comment type="caution">
    <text evidence="1">The sequence shown here is derived from an EMBL/GenBank/DDBJ whole genome shotgun (WGS) entry which is preliminary data.</text>
</comment>
<dbReference type="STRING" id="996801.BW723_12425"/>
<evidence type="ECO:0000313" key="2">
    <source>
        <dbReference type="Proteomes" id="UP000092612"/>
    </source>
</evidence>
<protein>
    <recommendedName>
        <fullName evidence="3">DUF4270 domain-containing protein</fullName>
    </recommendedName>
</protein>
<proteinExistence type="predicted"/>
<evidence type="ECO:0008006" key="3">
    <source>
        <dbReference type="Google" id="ProtNLM"/>
    </source>
</evidence>
<dbReference type="Pfam" id="PF14092">
    <property type="entry name" value="DUF4270"/>
    <property type="match status" value="1"/>
</dbReference>
<organism evidence="1 2">
    <name type="scientific">Polaribacter reichenbachii</name>
    <dbReference type="NCBI Taxonomy" id="996801"/>
    <lineage>
        <taxon>Bacteria</taxon>
        <taxon>Pseudomonadati</taxon>
        <taxon>Bacteroidota</taxon>
        <taxon>Flavobacteriia</taxon>
        <taxon>Flavobacteriales</taxon>
        <taxon>Flavobacteriaceae</taxon>
    </lineage>
</organism>
<dbReference type="OrthoDB" id="1092930at2"/>
<gene>
    <name evidence="1" type="ORF">LPB301_09345</name>
</gene>
<sequence length="455" mass="51217">MIFCDNASNTFALKSKMRYLIIGFLSIVYFSSCTTDGATYEVGSDFIENGIQIRVIDTFTVNTGTFKLDSLVTSGTSRILLGSIKDDDFGNTTAKSYLELVASTYSISNDAIYDSIGMILNYDTYYYGDTTKVQTYKLHRITETFEPEDSDDFYNESFLDYDSASLGETTFTPKPNKETDSLFIKMDDVLGEEIFNKIVDNDINNSDDFLQYFKGLAIVPDTSLNSHILGFSAYPSTSSEENSSMRLYYTIKDDDSEDNSYYVDFLISSATQQFNQIESDFSTSVLGNFTDGEDIKDSKDTNNATYIQSGVGIASRIEIPSIKKLLEFSNEATSLGATLTFSPLVGSYNSDYPLPESLLVYVVDHKNRILKQLTDINESAVYAYLNDNEDEFSQNTFYSVDLSGFVEEILLTESDLNYALMIMYETYNQNVSHMIIEDNPATDNPVKLTVKYLNY</sequence>
<name>A0A1B8U0C5_9FLAO</name>
<dbReference type="InterPro" id="IPR025366">
    <property type="entry name" value="DUF4270"/>
</dbReference>